<dbReference type="GO" id="GO:0003677">
    <property type="term" value="F:DNA binding"/>
    <property type="evidence" value="ECO:0007669"/>
    <property type="project" value="UniProtKB-KW"/>
</dbReference>
<dbReference type="InterPro" id="IPR036390">
    <property type="entry name" value="WH_DNA-bd_sf"/>
</dbReference>
<evidence type="ECO:0000256" key="2">
    <source>
        <dbReference type="ARBA" id="ARBA00023125"/>
    </source>
</evidence>
<proteinExistence type="predicted"/>
<dbReference type="Gene3D" id="3.30.450.40">
    <property type="match status" value="1"/>
</dbReference>
<name>A0A7G7MIN6_9PSEU</name>
<dbReference type="PANTHER" id="PTHR30136:SF8">
    <property type="entry name" value="TRANSCRIPTIONAL REGULATORY PROTEIN"/>
    <property type="match status" value="1"/>
</dbReference>
<accession>A0A7G7MIN6</accession>
<gene>
    <name evidence="6" type="ORF">H6H00_00755</name>
</gene>
<dbReference type="SMART" id="SM00346">
    <property type="entry name" value="HTH_ICLR"/>
    <property type="match status" value="1"/>
</dbReference>
<evidence type="ECO:0000313" key="6">
    <source>
        <dbReference type="EMBL" id="QNG52647.1"/>
    </source>
</evidence>
<evidence type="ECO:0000313" key="7">
    <source>
        <dbReference type="Proteomes" id="UP000515728"/>
    </source>
</evidence>
<organism evidence="6 7">
    <name type="scientific">Pseudonocardia petroleophila</name>
    <dbReference type="NCBI Taxonomy" id="37331"/>
    <lineage>
        <taxon>Bacteria</taxon>
        <taxon>Bacillati</taxon>
        <taxon>Actinomycetota</taxon>
        <taxon>Actinomycetes</taxon>
        <taxon>Pseudonocardiales</taxon>
        <taxon>Pseudonocardiaceae</taxon>
        <taxon>Pseudonocardia</taxon>
    </lineage>
</organism>
<dbReference type="Pfam" id="PF01614">
    <property type="entry name" value="IclR_C"/>
    <property type="match status" value="1"/>
</dbReference>
<dbReference type="SUPFAM" id="SSF55781">
    <property type="entry name" value="GAF domain-like"/>
    <property type="match status" value="1"/>
</dbReference>
<feature type="domain" description="IclR-ED" evidence="5">
    <location>
        <begin position="72"/>
        <end position="253"/>
    </location>
</feature>
<dbReference type="GO" id="GO:0045892">
    <property type="term" value="P:negative regulation of DNA-templated transcription"/>
    <property type="evidence" value="ECO:0007669"/>
    <property type="project" value="TreeGrafter"/>
</dbReference>
<dbReference type="PANTHER" id="PTHR30136">
    <property type="entry name" value="HELIX-TURN-HELIX TRANSCRIPTIONAL REGULATOR, ICLR FAMILY"/>
    <property type="match status" value="1"/>
</dbReference>
<sequence>MTTPHQQGVQSVEIGMHVLAALERGGGPMPLSKIAAVCRLAPSKTHRYLVSLVRTGFVAQEAGTGLYNLGPAARTLGVEALRRVDEVGTASRHAAGLRDRTGHTVYLALWTDAGPSLVRQDHGWYPLPIMVRVGSILPVLDSAIGRAFLAYLPEPMTAPVLRAQQRRKETSDLSPQRYAQVLEEIRSTGLSTVRGSLIAGLNVVAAPTFGADGRTEVVIAVAMPARFDRDEEFRRVGDLLVATARTVSTELGHSGF</sequence>
<evidence type="ECO:0000259" key="5">
    <source>
        <dbReference type="PROSITE" id="PS51078"/>
    </source>
</evidence>
<dbReference type="SUPFAM" id="SSF46785">
    <property type="entry name" value="Winged helix' DNA-binding domain"/>
    <property type="match status" value="1"/>
</dbReference>
<dbReference type="InterPro" id="IPR050707">
    <property type="entry name" value="HTH_MetabolicPath_Reg"/>
</dbReference>
<dbReference type="GO" id="GO:0003700">
    <property type="term" value="F:DNA-binding transcription factor activity"/>
    <property type="evidence" value="ECO:0007669"/>
    <property type="project" value="TreeGrafter"/>
</dbReference>
<reference evidence="6 7" key="1">
    <citation type="submission" date="2020-08" db="EMBL/GenBank/DDBJ databases">
        <authorList>
            <person name="Mo P."/>
        </authorList>
    </citation>
    <scope>NUCLEOTIDE SEQUENCE [LARGE SCALE GENOMIC DNA]</scope>
    <source>
        <strain evidence="6 7">CGMCC 4.1532</strain>
    </source>
</reference>
<dbReference type="Pfam" id="PF09339">
    <property type="entry name" value="HTH_IclR"/>
    <property type="match status" value="1"/>
</dbReference>
<dbReference type="PROSITE" id="PS51078">
    <property type="entry name" value="ICLR_ED"/>
    <property type="match status" value="1"/>
</dbReference>
<dbReference type="KEGG" id="ppel:H6H00_00755"/>
<dbReference type="PROSITE" id="PS51077">
    <property type="entry name" value="HTH_ICLR"/>
    <property type="match status" value="1"/>
</dbReference>
<keyword evidence="2" id="KW-0238">DNA-binding</keyword>
<keyword evidence="7" id="KW-1185">Reference proteome</keyword>
<dbReference type="Gene3D" id="1.10.10.10">
    <property type="entry name" value="Winged helix-like DNA-binding domain superfamily/Winged helix DNA-binding domain"/>
    <property type="match status" value="1"/>
</dbReference>
<dbReference type="Proteomes" id="UP000515728">
    <property type="component" value="Chromosome"/>
</dbReference>
<protein>
    <submittedName>
        <fullName evidence="6">IclR family transcriptional regulator</fullName>
    </submittedName>
</protein>
<dbReference type="AlphaFoldDB" id="A0A7G7MIN6"/>
<dbReference type="RefSeq" id="WP_185719476.1">
    <property type="nucleotide sequence ID" value="NZ_BAAAWI010000001.1"/>
</dbReference>
<dbReference type="InterPro" id="IPR014757">
    <property type="entry name" value="Tscrpt_reg_IclR_C"/>
</dbReference>
<evidence type="ECO:0000256" key="3">
    <source>
        <dbReference type="ARBA" id="ARBA00023163"/>
    </source>
</evidence>
<dbReference type="InterPro" id="IPR036388">
    <property type="entry name" value="WH-like_DNA-bd_sf"/>
</dbReference>
<keyword evidence="1" id="KW-0805">Transcription regulation</keyword>
<evidence type="ECO:0000259" key="4">
    <source>
        <dbReference type="PROSITE" id="PS51077"/>
    </source>
</evidence>
<dbReference type="InterPro" id="IPR005471">
    <property type="entry name" value="Tscrpt_reg_IclR_N"/>
</dbReference>
<keyword evidence="3" id="KW-0804">Transcription</keyword>
<dbReference type="EMBL" id="CP060131">
    <property type="protein sequence ID" value="QNG52647.1"/>
    <property type="molecule type" value="Genomic_DNA"/>
</dbReference>
<dbReference type="InterPro" id="IPR029016">
    <property type="entry name" value="GAF-like_dom_sf"/>
</dbReference>
<feature type="domain" description="HTH iclR-type" evidence="4">
    <location>
        <begin position="9"/>
        <end position="71"/>
    </location>
</feature>
<evidence type="ECO:0000256" key="1">
    <source>
        <dbReference type="ARBA" id="ARBA00023015"/>
    </source>
</evidence>